<feature type="domain" description="UmuC" evidence="10">
    <location>
        <begin position="851"/>
        <end position="904"/>
    </location>
</feature>
<dbReference type="Pfam" id="PF04083">
    <property type="entry name" value="Abhydro_lipase"/>
    <property type="match status" value="1"/>
</dbReference>
<dbReference type="GO" id="GO:0006281">
    <property type="term" value="P:DNA repair"/>
    <property type="evidence" value="ECO:0007669"/>
    <property type="project" value="InterPro"/>
</dbReference>
<evidence type="ECO:0000256" key="5">
    <source>
        <dbReference type="ARBA" id="ARBA00022801"/>
    </source>
</evidence>
<proteinExistence type="inferred from homology"/>
<comment type="similarity">
    <text evidence="2">Belongs to the DNA polymerase type-Y family.</text>
</comment>
<dbReference type="PANTHER" id="PTHR45990:SF1">
    <property type="entry name" value="DNA REPAIR PROTEIN REV1"/>
    <property type="match status" value="1"/>
</dbReference>
<dbReference type="InterPro" id="IPR043502">
    <property type="entry name" value="DNA/RNA_pol_sf"/>
</dbReference>
<dbReference type="GO" id="GO:0003723">
    <property type="term" value="F:RNA binding"/>
    <property type="evidence" value="ECO:0007669"/>
    <property type="project" value="InterPro"/>
</dbReference>
<dbReference type="Proteomes" id="UP000595140">
    <property type="component" value="Unassembled WGS sequence"/>
</dbReference>
<dbReference type="InterPro" id="IPR020103">
    <property type="entry name" value="PsdUridine_synth_cat_dom_sf"/>
</dbReference>
<dbReference type="PROSITE" id="PS50173">
    <property type="entry name" value="UMUC"/>
    <property type="match status" value="2"/>
</dbReference>
<dbReference type="Gene3D" id="3.30.70.270">
    <property type="match status" value="1"/>
</dbReference>
<dbReference type="GO" id="GO:0005634">
    <property type="term" value="C:nucleus"/>
    <property type="evidence" value="ECO:0007669"/>
    <property type="project" value="TreeGrafter"/>
</dbReference>
<feature type="domain" description="UmuC" evidence="10">
    <location>
        <begin position="1121"/>
        <end position="1295"/>
    </location>
</feature>
<name>A0A484L6Z8_9ASTE</name>
<dbReference type="GO" id="GO:0016787">
    <property type="term" value="F:hydrolase activity"/>
    <property type="evidence" value="ECO:0007669"/>
    <property type="project" value="UniProtKB-KW"/>
</dbReference>
<dbReference type="Pfam" id="PF00849">
    <property type="entry name" value="PseudoU_synth_2"/>
    <property type="match status" value="1"/>
</dbReference>
<dbReference type="InterPro" id="IPR053848">
    <property type="entry name" value="IMS_HHH_1"/>
</dbReference>
<evidence type="ECO:0000256" key="8">
    <source>
        <dbReference type="ARBA" id="ARBA00023180"/>
    </source>
</evidence>
<keyword evidence="5" id="KW-0378">Hydrolase</keyword>
<dbReference type="FunFam" id="3.40.50.1820:FF:000057">
    <property type="entry name" value="Lipase"/>
    <property type="match status" value="1"/>
</dbReference>
<dbReference type="FunFam" id="3.40.1170.60:FF:000004">
    <property type="entry name" value="DNA repair protein REV1"/>
    <property type="match status" value="1"/>
</dbReference>
<dbReference type="InterPro" id="IPR043128">
    <property type="entry name" value="Rev_trsase/Diguanyl_cyclase"/>
</dbReference>
<evidence type="ECO:0000256" key="7">
    <source>
        <dbReference type="ARBA" id="ARBA00023098"/>
    </source>
</evidence>
<dbReference type="GO" id="GO:0009982">
    <property type="term" value="F:pseudouridine synthase activity"/>
    <property type="evidence" value="ECO:0007669"/>
    <property type="project" value="InterPro"/>
</dbReference>
<dbReference type="Pfam" id="PF11799">
    <property type="entry name" value="IMS_C"/>
    <property type="match status" value="1"/>
</dbReference>
<feature type="signal peptide" evidence="9">
    <location>
        <begin position="1"/>
        <end position="20"/>
    </location>
</feature>
<keyword evidence="7" id="KW-0443">Lipid metabolism</keyword>
<dbReference type="InterPro" id="IPR017961">
    <property type="entry name" value="DNA_pol_Y-fam_little_finger"/>
</dbReference>
<feature type="chain" id="PRO_5019859955" description="UmuC domain-containing protein" evidence="9">
    <location>
        <begin position="21"/>
        <end position="2011"/>
    </location>
</feature>
<dbReference type="GO" id="GO:0016042">
    <property type="term" value="P:lipid catabolic process"/>
    <property type="evidence" value="ECO:0007669"/>
    <property type="project" value="UniProtKB-KW"/>
</dbReference>
<dbReference type="InterPro" id="IPR029058">
    <property type="entry name" value="AB_hydrolase_fold"/>
</dbReference>
<dbReference type="PANTHER" id="PTHR45990">
    <property type="entry name" value="DNA REPAIR PROTEIN REV1"/>
    <property type="match status" value="1"/>
</dbReference>
<dbReference type="InterPro" id="IPR006693">
    <property type="entry name" value="AB_hydrolase_lipase"/>
</dbReference>
<dbReference type="Pfam" id="PF00817">
    <property type="entry name" value="IMS"/>
    <property type="match status" value="2"/>
</dbReference>
<dbReference type="Pfam" id="PF13966">
    <property type="entry name" value="zf-RVT"/>
    <property type="match status" value="1"/>
</dbReference>
<dbReference type="FunFam" id="3.30.70.270:FF:000019">
    <property type="entry name" value="DNA repair protein REV1"/>
    <property type="match status" value="1"/>
</dbReference>
<evidence type="ECO:0000313" key="11">
    <source>
        <dbReference type="EMBL" id="VFQ72078.1"/>
    </source>
</evidence>
<evidence type="ECO:0000256" key="3">
    <source>
        <dbReference type="ARBA" id="ARBA00022634"/>
    </source>
</evidence>
<dbReference type="GO" id="GO:0017125">
    <property type="term" value="F:deoxycytidyl transferase activity"/>
    <property type="evidence" value="ECO:0007669"/>
    <property type="project" value="TreeGrafter"/>
</dbReference>
<dbReference type="GO" id="GO:0070987">
    <property type="term" value="P:error-free translesion synthesis"/>
    <property type="evidence" value="ECO:0007669"/>
    <property type="project" value="TreeGrafter"/>
</dbReference>
<dbReference type="InterPro" id="IPR026960">
    <property type="entry name" value="RVT-Znf"/>
</dbReference>
<reference evidence="11 12" key="1">
    <citation type="submission" date="2018-04" db="EMBL/GenBank/DDBJ databases">
        <authorList>
            <person name="Vogel A."/>
        </authorList>
    </citation>
    <scope>NUCLEOTIDE SEQUENCE [LARGE SCALE GENOMIC DNA]</scope>
</reference>
<evidence type="ECO:0000256" key="4">
    <source>
        <dbReference type="ARBA" id="ARBA00022729"/>
    </source>
</evidence>
<dbReference type="GO" id="GO:0001522">
    <property type="term" value="P:pseudouridine synthesis"/>
    <property type="evidence" value="ECO:0007669"/>
    <property type="project" value="InterPro"/>
</dbReference>
<keyword evidence="12" id="KW-1185">Reference proteome</keyword>
<keyword evidence="6" id="KW-0442">Lipid degradation</keyword>
<accession>A0A484L6Z8</accession>
<dbReference type="SUPFAM" id="SSF55120">
    <property type="entry name" value="Pseudouridine synthase"/>
    <property type="match status" value="1"/>
</dbReference>
<dbReference type="EMBL" id="OOIL02001115">
    <property type="protein sequence ID" value="VFQ72078.1"/>
    <property type="molecule type" value="Genomic_DNA"/>
</dbReference>
<evidence type="ECO:0000259" key="10">
    <source>
        <dbReference type="PROSITE" id="PS50173"/>
    </source>
</evidence>
<gene>
    <name evidence="11" type="ORF">CCAM_LOCUS13854</name>
</gene>
<dbReference type="Gene3D" id="3.40.50.1820">
    <property type="entry name" value="alpha/beta hydrolase"/>
    <property type="match status" value="1"/>
</dbReference>
<dbReference type="InterPro" id="IPR001126">
    <property type="entry name" value="UmuC"/>
</dbReference>
<evidence type="ECO:0000256" key="2">
    <source>
        <dbReference type="ARBA" id="ARBA00010945"/>
    </source>
</evidence>
<keyword evidence="3" id="KW-0237">DNA synthesis</keyword>
<dbReference type="Pfam" id="PF21999">
    <property type="entry name" value="IMS_HHH_1"/>
    <property type="match status" value="2"/>
</dbReference>
<comment type="similarity">
    <text evidence="1">Belongs to the AB hydrolase superfamily. Lipase family.</text>
</comment>
<protein>
    <recommendedName>
        <fullName evidence="10">UmuC domain-containing protein</fullName>
    </recommendedName>
</protein>
<dbReference type="GO" id="GO:0003684">
    <property type="term" value="F:damaged DNA binding"/>
    <property type="evidence" value="ECO:0007669"/>
    <property type="project" value="InterPro"/>
</dbReference>
<sequence>MRHPIALLVIMPLFLSAADSAGSFAGFPNIRLKSGVTGLCSHLIQPAGFSCSEHSTETKDGYVLGLQRVGSSSGIVKGELVPPVLLLHGLFMAGDSWFLNSVNQSLGFILADHGFDVWVGNVRGTRWSHGHASLTEKDKDFWDWSWQELALYDLAEMTRYVYSITDSKVSIVGHSQGTIISLAALTQPNIVEMVEAAALLCPISYLDHITSTFVLRMVKMNLDEVILALGVHELNFKSDLATRIMDMMCDGHVNCDDMLSAITGKDCCFNSSRIDLYLDYEPHPSSTKNLIHLFQMIRKGTFAKYDYGRWKNLILYGQRNPPEFDLSQIPQSLPLWVGYGGNDALADVADVEHTLRELKGTPDVLYLGDYGHIDFILSVRSKEDVYDSMVGFLKSLQKASNFSVSEPLVRDLAMAQGHNVLLQLDSPVMQGMEKGTASSSGVASGRLRMSMTAGAASEGTGPRTLYIMGERIVLRRAPFFCRRLIAVLGIENPPSSAIYLRRCRCSSSTAKAEAEKEADTANKKDKWFTLPPYTSSINGAAPWKELAGRQPDTKCKSATTMTALKWVLHCCPEFPRSLVQKLFRLRQVRRLSSPDQQPQCKRVNAKEPMHIGDQIVLPITVEKFPAEKKVEHFYSEEQREFFQSIELYKDPSILVVNKPPGMAVQVMVDNGKSDRITIMDDGRAQSAQCAVTEYRVIETSDKGFTWLELSPLTGRKHQLRVHCAKVLGTPILGDYRYGWQAHRNLNKQYLPEQKLGPLGFNMRNGSVSDRQQPPHLHLHCREMVLPNISQALQQHASDDTFSERANYNFKSMDLFHTTSDVLLATGKLTSMRELPVIACGAKTRKQQQERGVKAGMFVRDAKGLCPQLVILSYDFQAYEEVADKIYDILHKHCKKVQVKEYLHDLPVKALPGIGHVLEEKLRKRLVTTCGQLRMIPKESLQKDFGLKTDVEDIRGMGLQVTKLEMAFNTKQEACIMPSSLSQVDTSVLQQLPEELKVDILQNLPAHRTCESPSHASLKYDNIENNQLWVGDQPKWIDKFKASNCKTLNVLAHIFCESRPNNMLSLVLQKIMCEICVIEDVDDTWCNAVSSMCELVKQYVELKVETDIEEVYVCACLLRRIAFFVSVVVRNHPELQGKPVAICHSDNPRGTSEISSANYTARQYGVKAGMFVRDAKGLCPQLVILSYDFQAYEEVADKFYDILHKHCKKVQAVSCDEAFLDATDSGVEDIQAFVHLIRMEIVESTGCTASAGIARNMLLARLATRTTKPDGQCCIPPEKVKEYLHDLPVKALPGIGHVLEEKPRKRLVTTCGQLRMIPKESLQKDFGLKTGNMLWNYSRGIDTRLENKSIGADVNWGVRFKDLKDAQHFLKKLCDEVSLRLQGCGVKGRTFTLKVAMATDDVDVLYRIASQLFGHFQIDVEDIRGMGLQVTKLEMAFNTKQVACIMPSSLSQVDTSVLQQLPEELKVDILQNLPAHRTCESPSHASLKPNNMLSLVLQKIMSEICVIEDVDDTWCNAVSSMCELVKQYVELKVETDIEEVYVCACLLRRLTATSKVFCEVYNSLLPYLQARVSETELIRVLGTETGDFGLDNEQFSGVLTDSHPFCTDRIVDWVWITGLGSVAARLWYCAFCAPGDRSAILAWLCIDVENRDNNFWFVLTSKLLYLKHPLKELNRAKFGHISNRVSLAKEEYKALVKRLMDDPNNQDLVRLVNERRRQTNFLLEVEMDFYKQKVKCDFLTKGDRCTKYFYSVVKKKRGANAIPYLVRADGSKTTSQTEVADSFVEFFTGLIGMDSDVEPILPDILASGPLVPASSWDNLLAPVTPAEVKDTLFNGRCVWTWSPKKRDSCLFKKLAEIRSLLLTKLGEPLAPETALQPFCVNCKLLSGKIYDLFRVHANPKPWMGFIWQPYIPPKCSFTLWLAFRRRLPTKVNLEFLDEGISRVCSLCCVGLETTSHLYFECTVTGQIWRYIRAWMGVVAQLTTLDRALRWLRTYRKGDCYRPNGRTQPKRLV</sequence>
<dbReference type="SUPFAM" id="SSF100879">
    <property type="entry name" value="Lesion bypass DNA polymerase (Y-family), little finger domain"/>
    <property type="match status" value="1"/>
</dbReference>
<evidence type="ECO:0000256" key="6">
    <source>
        <dbReference type="ARBA" id="ARBA00022963"/>
    </source>
</evidence>
<dbReference type="GO" id="GO:0042276">
    <property type="term" value="P:error-prone translesion synthesis"/>
    <property type="evidence" value="ECO:0007669"/>
    <property type="project" value="TreeGrafter"/>
</dbReference>
<dbReference type="InterPro" id="IPR036775">
    <property type="entry name" value="DNA_pol_Y-fam_lit_finger_sf"/>
</dbReference>
<keyword evidence="4 9" id="KW-0732">Signal</keyword>
<dbReference type="Gene3D" id="3.30.1490.100">
    <property type="entry name" value="DNA polymerase, Y-family, little finger domain"/>
    <property type="match status" value="2"/>
</dbReference>
<dbReference type="InterPro" id="IPR006145">
    <property type="entry name" value="PsdUridine_synth_RsuA/RluA"/>
</dbReference>
<dbReference type="Gene3D" id="3.40.1170.60">
    <property type="match status" value="2"/>
</dbReference>
<dbReference type="GO" id="GO:0003887">
    <property type="term" value="F:DNA-directed DNA polymerase activity"/>
    <property type="evidence" value="ECO:0007669"/>
    <property type="project" value="InterPro"/>
</dbReference>
<dbReference type="SUPFAM" id="SSF56672">
    <property type="entry name" value="DNA/RNA polymerases"/>
    <property type="match status" value="2"/>
</dbReference>
<organism evidence="11 12">
    <name type="scientific">Cuscuta campestris</name>
    <dbReference type="NCBI Taxonomy" id="132261"/>
    <lineage>
        <taxon>Eukaryota</taxon>
        <taxon>Viridiplantae</taxon>
        <taxon>Streptophyta</taxon>
        <taxon>Embryophyta</taxon>
        <taxon>Tracheophyta</taxon>
        <taxon>Spermatophyta</taxon>
        <taxon>Magnoliopsida</taxon>
        <taxon>eudicotyledons</taxon>
        <taxon>Gunneridae</taxon>
        <taxon>Pentapetalae</taxon>
        <taxon>asterids</taxon>
        <taxon>lamiids</taxon>
        <taxon>Solanales</taxon>
        <taxon>Convolvulaceae</taxon>
        <taxon>Cuscuteae</taxon>
        <taxon>Cuscuta</taxon>
        <taxon>Cuscuta subgen. Grammica</taxon>
        <taxon>Cuscuta sect. Cleistogrammica</taxon>
    </lineage>
</organism>
<keyword evidence="8" id="KW-0325">Glycoprotein</keyword>
<dbReference type="SUPFAM" id="SSF53474">
    <property type="entry name" value="alpha/beta-Hydrolases"/>
    <property type="match status" value="1"/>
</dbReference>
<dbReference type="OrthoDB" id="1020639at2759"/>
<evidence type="ECO:0000313" key="12">
    <source>
        <dbReference type="Proteomes" id="UP000595140"/>
    </source>
</evidence>
<evidence type="ECO:0000256" key="1">
    <source>
        <dbReference type="ARBA" id="ARBA00010701"/>
    </source>
</evidence>
<evidence type="ECO:0000256" key="9">
    <source>
        <dbReference type="SAM" id="SignalP"/>
    </source>
</evidence>
<dbReference type="Gene3D" id="3.30.2350.10">
    <property type="entry name" value="Pseudouridine synthase"/>
    <property type="match status" value="1"/>
</dbReference>
<dbReference type="Gene3D" id="1.10.150.20">
    <property type="entry name" value="5' to 3' exonuclease, C-terminal subdomain"/>
    <property type="match status" value="2"/>
</dbReference>